<evidence type="ECO:0000313" key="3">
    <source>
        <dbReference type="Proteomes" id="UP000222542"/>
    </source>
</evidence>
<dbReference type="InterPro" id="IPR036397">
    <property type="entry name" value="RNaseH_sf"/>
</dbReference>
<gene>
    <name evidence="2" type="ORF">T459_31910</name>
</gene>
<dbReference type="Gramene" id="PHT64240">
    <property type="protein sequence ID" value="PHT64240"/>
    <property type="gene ID" value="T459_31910"/>
</dbReference>
<dbReference type="InterPro" id="IPR053151">
    <property type="entry name" value="RNase_H-like"/>
</dbReference>
<dbReference type="EMBL" id="AYRZ02000017">
    <property type="protein sequence ID" value="PHT64240.1"/>
    <property type="molecule type" value="Genomic_DNA"/>
</dbReference>
<dbReference type="GO" id="GO:0004523">
    <property type="term" value="F:RNA-DNA hybrid ribonuclease activity"/>
    <property type="evidence" value="ECO:0007669"/>
    <property type="project" value="InterPro"/>
</dbReference>
<proteinExistence type="predicted"/>
<dbReference type="AlphaFoldDB" id="A0A2G2Y3E9"/>
<feature type="domain" description="RNase H type-1" evidence="1">
    <location>
        <begin position="13"/>
        <end position="68"/>
    </location>
</feature>
<sequence length="78" mass="8385">MSPPMSFFKLKIDGSAGLQPGTGGIGGIFRDHIGSWQLGFSEHLHHSTPILAEILTLRKGLIIAKQHQLIPPSSTLTV</sequence>
<accession>A0A2G2Y3E9</accession>
<protein>
    <recommendedName>
        <fullName evidence="1">RNase H type-1 domain-containing protein</fullName>
    </recommendedName>
</protein>
<reference evidence="2 3" key="1">
    <citation type="journal article" date="2014" name="Nat. Genet.">
        <title>Genome sequence of the hot pepper provides insights into the evolution of pungency in Capsicum species.</title>
        <authorList>
            <person name="Kim S."/>
            <person name="Park M."/>
            <person name="Yeom S.I."/>
            <person name="Kim Y.M."/>
            <person name="Lee J.M."/>
            <person name="Lee H.A."/>
            <person name="Seo E."/>
            <person name="Choi J."/>
            <person name="Cheong K."/>
            <person name="Kim K.T."/>
            <person name="Jung K."/>
            <person name="Lee G.W."/>
            <person name="Oh S.K."/>
            <person name="Bae C."/>
            <person name="Kim S.B."/>
            <person name="Lee H.Y."/>
            <person name="Kim S.Y."/>
            <person name="Kim M.S."/>
            <person name="Kang B.C."/>
            <person name="Jo Y.D."/>
            <person name="Yang H.B."/>
            <person name="Jeong H.J."/>
            <person name="Kang W.H."/>
            <person name="Kwon J.K."/>
            <person name="Shin C."/>
            <person name="Lim J.Y."/>
            <person name="Park J.H."/>
            <person name="Huh J.H."/>
            <person name="Kim J.S."/>
            <person name="Kim B.D."/>
            <person name="Cohen O."/>
            <person name="Paran I."/>
            <person name="Suh M.C."/>
            <person name="Lee S.B."/>
            <person name="Kim Y.K."/>
            <person name="Shin Y."/>
            <person name="Noh S.J."/>
            <person name="Park J."/>
            <person name="Seo Y.S."/>
            <person name="Kwon S.Y."/>
            <person name="Kim H.A."/>
            <person name="Park J.M."/>
            <person name="Kim H.J."/>
            <person name="Choi S.B."/>
            <person name="Bosland P.W."/>
            <person name="Reeves G."/>
            <person name="Jo S.H."/>
            <person name="Lee B.W."/>
            <person name="Cho H.T."/>
            <person name="Choi H.S."/>
            <person name="Lee M.S."/>
            <person name="Yu Y."/>
            <person name="Do Choi Y."/>
            <person name="Park B.S."/>
            <person name="van Deynze A."/>
            <person name="Ashrafi H."/>
            <person name="Hill T."/>
            <person name="Kim W.T."/>
            <person name="Pai H.S."/>
            <person name="Ahn H.K."/>
            <person name="Yeam I."/>
            <person name="Giovannoni J.J."/>
            <person name="Rose J.K."/>
            <person name="Sorensen I."/>
            <person name="Lee S.J."/>
            <person name="Kim R.W."/>
            <person name="Choi I.Y."/>
            <person name="Choi B.S."/>
            <person name="Lim J.S."/>
            <person name="Lee Y.H."/>
            <person name="Choi D."/>
        </authorList>
    </citation>
    <scope>NUCLEOTIDE SEQUENCE [LARGE SCALE GENOMIC DNA]</scope>
    <source>
        <strain evidence="3">cv. CM334</strain>
    </source>
</reference>
<dbReference type="PANTHER" id="PTHR47723:SF19">
    <property type="entry name" value="POLYNUCLEOTIDYL TRANSFERASE, RIBONUCLEASE H-LIKE SUPERFAMILY PROTEIN"/>
    <property type="match status" value="1"/>
</dbReference>
<dbReference type="InterPro" id="IPR012337">
    <property type="entry name" value="RNaseH-like_sf"/>
</dbReference>
<organism evidence="2 3">
    <name type="scientific">Capsicum annuum</name>
    <name type="common">Capsicum pepper</name>
    <dbReference type="NCBI Taxonomy" id="4072"/>
    <lineage>
        <taxon>Eukaryota</taxon>
        <taxon>Viridiplantae</taxon>
        <taxon>Streptophyta</taxon>
        <taxon>Embryophyta</taxon>
        <taxon>Tracheophyta</taxon>
        <taxon>Spermatophyta</taxon>
        <taxon>Magnoliopsida</taxon>
        <taxon>eudicotyledons</taxon>
        <taxon>Gunneridae</taxon>
        <taxon>Pentapetalae</taxon>
        <taxon>asterids</taxon>
        <taxon>lamiids</taxon>
        <taxon>Solanales</taxon>
        <taxon>Solanaceae</taxon>
        <taxon>Solanoideae</taxon>
        <taxon>Capsiceae</taxon>
        <taxon>Capsicum</taxon>
    </lineage>
</organism>
<evidence type="ECO:0000313" key="2">
    <source>
        <dbReference type="EMBL" id="PHT64240.1"/>
    </source>
</evidence>
<dbReference type="Gene3D" id="3.30.420.10">
    <property type="entry name" value="Ribonuclease H-like superfamily/Ribonuclease H"/>
    <property type="match status" value="1"/>
</dbReference>
<name>A0A2G2Y3E9_CAPAN</name>
<dbReference type="GO" id="GO:0003676">
    <property type="term" value="F:nucleic acid binding"/>
    <property type="evidence" value="ECO:0007669"/>
    <property type="project" value="InterPro"/>
</dbReference>
<dbReference type="InterPro" id="IPR002156">
    <property type="entry name" value="RNaseH_domain"/>
</dbReference>
<dbReference type="PANTHER" id="PTHR47723">
    <property type="entry name" value="OS05G0353850 PROTEIN"/>
    <property type="match status" value="1"/>
</dbReference>
<dbReference type="Proteomes" id="UP000222542">
    <property type="component" value="Unassembled WGS sequence"/>
</dbReference>
<comment type="caution">
    <text evidence="2">The sequence shown here is derived from an EMBL/GenBank/DDBJ whole genome shotgun (WGS) entry which is preliminary data.</text>
</comment>
<dbReference type="OMA" id="VIDIELM"/>
<dbReference type="InterPro" id="IPR044730">
    <property type="entry name" value="RNase_H-like_dom_plant"/>
</dbReference>
<reference evidence="2 3" key="2">
    <citation type="journal article" date="2017" name="Genome Biol.">
        <title>New reference genome sequences of hot pepper reveal the massive evolution of plant disease-resistance genes by retroduplication.</title>
        <authorList>
            <person name="Kim S."/>
            <person name="Park J."/>
            <person name="Yeom S.I."/>
            <person name="Kim Y.M."/>
            <person name="Seo E."/>
            <person name="Kim K.T."/>
            <person name="Kim M.S."/>
            <person name="Lee J.M."/>
            <person name="Cheong K."/>
            <person name="Shin H.S."/>
            <person name="Kim S.B."/>
            <person name="Han K."/>
            <person name="Lee J."/>
            <person name="Park M."/>
            <person name="Lee H.A."/>
            <person name="Lee H.Y."/>
            <person name="Lee Y."/>
            <person name="Oh S."/>
            <person name="Lee J.H."/>
            <person name="Choi E."/>
            <person name="Choi E."/>
            <person name="Lee S.E."/>
            <person name="Jeon J."/>
            <person name="Kim H."/>
            <person name="Choi G."/>
            <person name="Song H."/>
            <person name="Lee J."/>
            <person name="Lee S.C."/>
            <person name="Kwon J.K."/>
            <person name="Lee H.Y."/>
            <person name="Koo N."/>
            <person name="Hong Y."/>
            <person name="Kim R.W."/>
            <person name="Kang W.H."/>
            <person name="Huh J.H."/>
            <person name="Kang B.C."/>
            <person name="Yang T.J."/>
            <person name="Lee Y.H."/>
            <person name="Bennetzen J.L."/>
            <person name="Choi D."/>
        </authorList>
    </citation>
    <scope>NUCLEOTIDE SEQUENCE [LARGE SCALE GENOMIC DNA]</scope>
    <source>
        <strain evidence="3">cv. CM334</strain>
    </source>
</reference>
<dbReference type="SUPFAM" id="SSF53098">
    <property type="entry name" value="Ribonuclease H-like"/>
    <property type="match status" value="1"/>
</dbReference>
<keyword evidence="3" id="KW-1185">Reference proteome</keyword>
<dbReference type="Pfam" id="PF13456">
    <property type="entry name" value="RVT_3"/>
    <property type="match status" value="1"/>
</dbReference>
<dbReference type="CDD" id="cd06222">
    <property type="entry name" value="RNase_H_like"/>
    <property type="match status" value="1"/>
</dbReference>
<evidence type="ECO:0000259" key="1">
    <source>
        <dbReference type="Pfam" id="PF13456"/>
    </source>
</evidence>